<evidence type="ECO:0000256" key="8">
    <source>
        <dbReference type="ARBA" id="ARBA00048999"/>
    </source>
</evidence>
<dbReference type="PANTHER" id="PTHR22589">
    <property type="entry name" value="CARNITINE O-ACYLTRANSFERASE"/>
    <property type="match status" value="1"/>
</dbReference>
<reference evidence="12" key="1">
    <citation type="submission" date="2015-09" db="EMBL/GenBank/DDBJ databases">
        <title>Scylla olivacea transcriptome.</title>
        <authorList>
            <person name="Ikhwanuddin M."/>
        </authorList>
    </citation>
    <scope>NUCLEOTIDE SEQUENCE</scope>
</reference>
<evidence type="ECO:0000313" key="12">
    <source>
        <dbReference type="EMBL" id="JAI63368.1"/>
    </source>
</evidence>
<dbReference type="InterPro" id="IPR039551">
    <property type="entry name" value="Cho/carn_acyl_trans"/>
</dbReference>
<comment type="catalytic activity">
    <reaction evidence="8">
        <text>4,8-dimethylnonanoyl-CoA + (R)-carnitine = O-4,8-dimethylnonanoyl-(R)-carnitine + CoA</text>
        <dbReference type="Rhea" id="RHEA:44860"/>
        <dbReference type="ChEBI" id="CHEBI:16347"/>
        <dbReference type="ChEBI" id="CHEBI:57287"/>
        <dbReference type="ChEBI" id="CHEBI:77061"/>
        <dbReference type="ChEBI" id="CHEBI:84654"/>
    </reaction>
</comment>
<dbReference type="EMBL" id="GDRN01073554">
    <property type="protein sequence ID" value="JAI63368.1"/>
    <property type="molecule type" value="Transcribed_RNA"/>
</dbReference>
<evidence type="ECO:0000256" key="5">
    <source>
        <dbReference type="ARBA" id="ARBA00022832"/>
    </source>
</evidence>
<dbReference type="PANTHER" id="PTHR22589:SF16">
    <property type="entry name" value="CARNITINE O-PALMITOYLTRANSFERASE 2, MITOCHONDRIAL"/>
    <property type="match status" value="1"/>
</dbReference>
<dbReference type="AlphaFoldDB" id="A0A0N7ZC38"/>
<evidence type="ECO:0000256" key="9">
    <source>
        <dbReference type="PIRSR" id="PIRSR600542-1"/>
    </source>
</evidence>
<dbReference type="Pfam" id="PF00755">
    <property type="entry name" value="Carn_acyltransf"/>
    <property type="match status" value="1"/>
</dbReference>
<dbReference type="Gene3D" id="3.30.559.70">
    <property type="entry name" value="Choline/Carnitine o-acyltransferase, domain 2"/>
    <property type="match status" value="1"/>
</dbReference>
<evidence type="ECO:0000256" key="2">
    <source>
        <dbReference type="ARBA" id="ARBA00005232"/>
    </source>
</evidence>
<dbReference type="GO" id="GO:0006635">
    <property type="term" value="P:fatty acid beta-oxidation"/>
    <property type="evidence" value="ECO:0007669"/>
    <property type="project" value="UniProtKB-UniPathway"/>
</dbReference>
<proteinExistence type="inferred from homology"/>
<dbReference type="GO" id="GO:0005739">
    <property type="term" value="C:mitochondrion"/>
    <property type="evidence" value="ECO:0007669"/>
    <property type="project" value="TreeGrafter"/>
</dbReference>
<comment type="similarity">
    <text evidence="2 10">Belongs to the carnitine/choline acetyltransferase family.</text>
</comment>
<sequence>MAKMLTAHGRHLGRCVVQQTAGLGRGATVCRLHSSPVWCSTFDVKSDDYQYIHKSKIPTMHFQKSLLRLPIPALDKTCERYLRSQKVILSSEEYQRTEKFVSQFKEGIGATLQFQLKDIDKANKHTSYISGPWFDMYLSDRVPVVLNYNPFLAFHPEERPGLSDPVIRVTNTLVSSLRFMRSLRDSVLEPVVYHLNPAKSDTPMFRKIVRWTPSAISSYAAYAQKVFPLDMSQFGNMFNSTRIPKLGKDVLRTYPKARHMLIMKNGHFYVFDVLDKDGNILSPEHIHACVSYIYNDQTPPAKRSIAIFTTENRDTWAKCRDELVEAGNEAALDVLDTAAFNIVFDEVILGDDPVKTYHTFLHGDGNNRWFDKSFSLICTADSQLALNFEHGWGDGVAVMNYFTEITKDLANRPSINSDSRPAPIDASKLVRRLEFTLTPSLEAAIDKAHQNYEANTSALKCDVLEPQFFGKKLCKKNKLSPDALMQLGLQAAYYLQNGETVPTYESCSTAAFKHGRTETVRPATLETQAFCKAITQAQLPSHSELKKLMIECSKMHGNLTKEAAMGQGFDRHLFALRKLAEASGSPMPDIFTDPAYAKINHIIISTSTLPSDEICFGGFAPVVRNGLGVGYHIRDDHLAFAVSTYPPHRDGPGFVECATKAYQIIQDVLTKE</sequence>
<dbReference type="UniPathway" id="UPA00659"/>
<organism evidence="12">
    <name type="scientific">Scylla olivacea</name>
    <name type="common">Orange mud crab</name>
    <name type="synonym">Cancer olivacea</name>
    <dbReference type="NCBI Taxonomy" id="85551"/>
    <lineage>
        <taxon>Eukaryota</taxon>
        <taxon>Metazoa</taxon>
        <taxon>Ecdysozoa</taxon>
        <taxon>Arthropoda</taxon>
        <taxon>Crustacea</taxon>
        <taxon>Multicrustacea</taxon>
        <taxon>Malacostraca</taxon>
        <taxon>Eumalacostraca</taxon>
        <taxon>Eucarida</taxon>
        <taxon>Decapoda</taxon>
        <taxon>Pleocyemata</taxon>
        <taxon>Brachyura</taxon>
        <taxon>Eubrachyura</taxon>
        <taxon>Portunoidea</taxon>
        <taxon>Portunidae</taxon>
        <taxon>Portuninae</taxon>
        <taxon>Scylla</taxon>
    </lineage>
</organism>
<evidence type="ECO:0000256" key="6">
    <source>
        <dbReference type="ARBA" id="ARBA00023098"/>
    </source>
</evidence>
<dbReference type="InterPro" id="IPR042231">
    <property type="entry name" value="Cho/carn_acyl_trans_2"/>
</dbReference>
<dbReference type="Gene3D" id="1.10.275.20">
    <property type="entry name" value="Choline/Carnitine o-acyltransferase"/>
    <property type="match status" value="1"/>
</dbReference>
<feature type="active site" description="Proton acceptor" evidence="9">
    <location>
        <position position="390"/>
    </location>
</feature>
<evidence type="ECO:0000256" key="4">
    <source>
        <dbReference type="ARBA" id="ARBA00022679"/>
    </source>
</evidence>
<evidence type="ECO:0000256" key="10">
    <source>
        <dbReference type="RuleBase" id="RU003801"/>
    </source>
</evidence>
<keyword evidence="5" id="KW-0276">Fatty acid metabolism</keyword>
<evidence type="ECO:0000256" key="1">
    <source>
        <dbReference type="ARBA" id="ARBA00005005"/>
    </source>
</evidence>
<evidence type="ECO:0000259" key="11">
    <source>
        <dbReference type="Pfam" id="PF00755"/>
    </source>
</evidence>
<dbReference type="InterPro" id="IPR000542">
    <property type="entry name" value="Carn_acyl_trans"/>
</dbReference>
<evidence type="ECO:0000256" key="7">
    <source>
        <dbReference type="ARBA" id="ARBA00023315"/>
    </source>
</evidence>
<dbReference type="Gene3D" id="1.20.1280.180">
    <property type="match status" value="1"/>
</dbReference>
<dbReference type="InterPro" id="IPR023213">
    <property type="entry name" value="CAT-like_dom_sf"/>
</dbReference>
<dbReference type="Gene3D" id="3.30.559.10">
    <property type="entry name" value="Chloramphenicol acetyltransferase-like domain"/>
    <property type="match status" value="1"/>
</dbReference>
<keyword evidence="3" id="KW-0813">Transport</keyword>
<dbReference type="GO" id="GO:0004095">
    <property type="term" value="F:carnitine O-palmitoyltransferase activity"/>
    <property type="evidence" value="ECO:0007669"/>
    <property type="project" value="TreeGrafter"/>
</dbReference>
<keyword evidence="6" id="KW-0443">Lipid metabolism</keyword>
<dbReference type="FunFam" id="1.10.275.20:FF:000001">
    <property type="entry name" value="carnitine O-palmitoyltransferase 2, mitochondrial"/>
    <property type="match status" value="1"/>
</dbReference>
<keyword evidence="7 10" id="KW-0012">Acyltransferase</keyword>
<name>A0A0N7ZC38_SCYOL</name>
<protein>
    <recommendedName>
        <fullName evidence="11">Choline/carnitine acyltransferase domain-containing protein</fullName>
    </recommendedName>
</protein>
<dbReference type="InterPro" id="IPR042572">
    <property type="entry name" value="Carn_acyl_trans_N"/>
</dbReference>
<dbReference type="PROSITE" id="PS00440">
    <property type="entry name" value="ACYLTRANSF_C_2"/>
    <property type="match status" value="1"/>
</dbReference>
<comment type="pathway">
    <text evidence="1">Lipid metabolism; fatty acid beta-oxidation.</text>
</comment>
<accession>A0A0N7ZC38</accession>
<keyword evidence="4 10" id="KW-0808">Transferase</keyword>
<evidence type="ECO:0000256" key="3">
    <source>
        <dbReference type="ARBA" id="ARBA00022448"/>
    </source>
</evidence>
<feature type="domain" description="Choline/carnitine acyltransferase" evidence="11">
    <location>
        <begin position="69"/>
        <end position="656"/>
    </location>
</feature>
<dbReference type="SUPFAM" id="SSF52777">
    <property type="entry name" value="CoA-dependent acyltransferases"/>
    <property type="match status" value="2"/>
</dbReference>